<dbReference type="InterPro" id="IPR036568">
    <property type="entry name" value="GGCT-like_sf"/>
</dbReference>
<gene>
    <name evidence="2" type="ORF">LOM8899_02957</name>
</gene>
<keyword evidence="3" id="KW-1185">Reference proteome</keyword>
<name>A0A238LIV2_9RHOB</name>
<dbReference type="Pfam" id="PF06094">
    <property type="entry name" value="GGACT"/>
    <property type="match status" value="1"/>
</dbReference>
<evidence type="ECO:0000259" key="1">
    <source>
        <dbReference type="Pfam" id="PF06094"/>
    </source>
</evidence>
<reference evidence="2 3" key="1">
    <citation type="submission" date="2017-05" db="EMBL/GenBank/DDBJ databases">
        <authorList>
            <person name="Song R."/>
            <person name="Chenine A.L."/>
            <person name="Ruprecht R.M."/>
        </authorList>
    </citation>
    <scope>NUCLEOTIDE SEQUENCE [LARGE SCALE GENOMIC DNA]</scope>
    <source>
        <strain evidence="2 3">CECT 8899</strain>
    </source>
</reference>
<dbReference type="OrthoDB" id="5567366at2"/>
<dbReference type="InterPro" id="IPR013024">
    <property type="entry name" value="GGCT-like"/>
</dbReference>
<dbReference type="EMBL" id="FXZK01000005">
    <property type="protein sequence ID" value="SMY08800.1"/>
    <property type="molecule type" value="Genomic_DNA"/>
</dbReference>
<dbReference type="RefSeq" id="WP_093992956.1">
    <property type="nucleotide sequence ID" value="NZ_FXZK01000005.1"/>
</dbReference>
<feature type="domain" description="Gamma-glutamylcyclotransferase AIG2-like" evidence="1">
    <location>
        <begin position="7"/>
        <end position="103"/>
    </location>
</feature>
<dbReference type="CDD" id="cd06661">
    <property type="entry name" value="GGCT_like"/>
    <property type="match status" value="1"/>
</dbReference>
<accession>A0A238LIV2</accession>
<dbReference type="Gene3D" id="3.10.490.10">
    <property type="entry name" value="Gamma-glutamyl cyclotransferase-like"/>
    <property type="match status" value="1"/>
</dbReference>
<dbReference type="Proteomes" id="UP000201613">
    <property type="component" value="Unassembled WGS sequence"/>
</dbReference>
<dbReference type="AlphaFoldDB" id="A0A238LIV2"/>
<dbReference type="InterPro" id="IPR009288">
    <property type="entry name" value="AIG2-like_dom"/>
</dbReference>
<evidence type="ECO:0000313" key="3">
    <source>
        <dbReference type="Proteomes" id="UP000201613"/>
    </source>
</evidence>
<sequence>MTHPLFFGYGSLVNTATHDYPNPRRATLTGYRRVWRHTSLRPVAFLSVEPAADSRIEGLVAEVPHGDWAALDLRESAYTRRDVTALTTHDGPANPVAVYAVSQGHLSDPAAAHPILLSYIDVVVQGYLRHFGPAGAQAFFDSTSGWSAPIHDDRANPLYPRAQSLTADETAFTDAALARVRG</sequence>
<protein>
    <submittedName>
        <fullName evidence="2">ChaC-like protein</fullName>
    </submittedName>
</protein>
<proteinExistence type="predicted"/>
<dbReference type="SUPFAM" id="SSF110857">
    <property type="entry name" value="Gamma-glutamyl cyclotransferase-like"/>
    <property type="match status" value="1"/>
</dbReference>
<organism evidence="2 3">
    <name type="scientific">Flavimaricola marinus</name>
    <dbReference type="NCBI Taxonomy" id="1819565"/>
    <lineage>
        <taxon>Bacteria</taxon>
        <taxon>Pseudomonadati</taxon>
        <taxon>Pseudomonadota</taxon>
        <taxon>Alphaproteobacteria</taxon>
        <taxon>Rhodobacterales</taxon>
        <taxon>Paracoccaceae</taxon>
        <taxon>Flavimaricola</taxon>
    </lineage>
</organism>
<evidence type="ECO:0000313" key="2">
    <source>
        <dbReference type="EMBL" id="SMY08800.1"/>
    </source>
</evidence>